<dbReference type="KEGG" id="nta:107831461"/>
<dbReference type="OMA" id="MYEKEAS"/>
<evidence type="ECO:0000256" key="1">
    <source>
        <dbReference type="SAM" id="MobiDB-lite"/>
    </source>
</evidence>
<proteinExistence type="predicted"/>
<evidence type="ECO:0000313" key="3">
    <source>
        <dbReference type="RefSeq" id="XP_016514711.1"/>
    </source>
</evidence>
<accession>A0A1S4DMQ4</accession>
<dbReference type="PANTHER" id="PTHR31182:SF17">
    <property type="entry name" value="EEIG1_EHBP1 PROTEIN AMINO-TERMINAL DOMAIN PROTEIN"/>
    <property type="match status" value="1"/>
</dbReference>
<feature type="compositionally biased region" description="Basic and acidic residues" evidence="1">
    <location>
        <begin position="299"/>
        <end position="309"/>
    </location>
</feature>
<dbReference type="PANTHER" id="PTHR31182">
    <property type="entry name" value="C2 NT-TYPE DOMAIN-CONTAINING PROTEIN"/>
    <property type="match status" value="1"/>
</dbReference>
<gene>
    <name evidence="3" type="primary">LOC107831461</name>
</gene>
<dbReference type="OrthoDB" id="733571at2759"/>
<name>A0A1S4DMQ4_TOBAC</name>
<reference evidence="2" key="1">
    <citation type="journal article" date="2014" name="Nat. Commun.">
        <title>The tobacco genome sequence and its comparison with those of tomato and potato.</title>
        <authorList>
            <person name="Sierro N."/>
            <person name="Battey J.N."/>
            <person name="Ouadi S."/>
            <person name="Bakaher N."/>
            <person name="Bovet L."/>
            <person name="Willig A."/>
            <person name="Goepfert S."/>
            <person name="Peitsch M.C."/>
            <person name="Ivanov N.V."/>
        </authorList>
    </citation>
    <scope>NUCLEOTIDE SEQUENCE [LARGE SCALE GENOMIC DNA]</scope>
</reference>
<sequence length="612" mass="69569">MVVKMVKIKKFQVKIRTLKLELGVDDNIEAFDGVNQEPKKVKMMAIKMKWKGEPKFGLVPFHYKQKKDITSRRIVKKLGQAANSIEWDNDGDEFENICCFTEVSGCYQSLKYSPWDVSFNVLYSSNLEAKMVVIGKMVVNVAEMASKMVSEVEEKLPITLNIGRVSVSATLHVKVKFAEIRDVQDSAGSARESNQLQSLAKSKSLCDRKAQKANQLSQEDDSDESSTFEAVEPKAIESGSLPSLETQPDSVNKVGWFSWKRRRLSLRPTRSKAEPLIKKSRSFSVVSRLSQQNVGKPEPSTESKDKNEGSSKNSAWEMKELHSRDGQTWLKTNVFFASFDQCSDKAAGESACTALVAVISHWLQSNRDAMPTRSEFDNLILHGSSEWRKLCQNDTYISDFPNKHFDLETILRAGIRPIAISHDQSFVGFFSPDKFESLQGVMSFDQIWDMISSFADDITFEPRVYIISWNDHFFVLKVEANAYYIIDTLGERLFEGCNKAYILKFDDNAMMYEKVYAEEKSLKNDTKAKENGEQEMICKGKECCREFIKRFLAAIPLKELEEQEKKETTVSYFSLHHRLQIEFNSSYLLSSSSSSLTSSPFSSFATSTPSYL</sequence>
<keyword evidence="2" id="KW-1185">Reference proteome</keyword>
<feature type="region of interest" description="Disordered" evidence="1">
    <location>
        <begin position="210"/>
        <end position="247"/>
    </location>
</feature>
<feature type="region of interest" description="Disordered" evidence="1">
    <location>
        <begin position="593"/>
        <end position="612"/>
    </location>
</feature>
<dbReference type="GeneID" id="107831461"/>
<dbReference type="STRING" id="4097.A0A1S4DMQ4"/>
<dbReference type="PaxDb" id="4097-A0A1S4DMQ4"/>
<reference evidence="3" key="2">
    <citation type="submission" date="2025-08" db="UniProtKB">
        <authorList>
            <consortium name="RefSeq"/>
        </authorList>
    </citation>
    <scope>IDENTIFICATION</scope>
    <source>
        <tissue evidence="3">Leaf</tissue>
    </source>
</reference>
<protein>
    <submittedName>
        <fullName evidence="3">Uncharacterized protein LOC107831461 isoform X1</fullName>
    </submittedName>
</protein>
<dbReference type="RefSeq" id="XP_016514711.1">
    <property type="nucleotide sequence ID" value="XM_016659225.2"/>
</dbReference>
<dbReference type="RefSeq" id="XP_016514711.1">
    <property type="nucleotide sequence ID" value="XM_016659225.1"/>
</dbReference>
<feature type="region of interest" description="Disordered" evidence="1">
    <location>
        <begin position="287"/>
        <end position="314"/>
    </location>
</feature>
<evidence type="ECO:0000313" key="2">
    <source>
        <dbReference type="Proteomes" id="UP000790787"/>
    </source>
</evidence>
<dbReference type="Proteomes" id="UP000790787">
    <property type="component" value="Chromosome 23"/>
</dbReference>
<dbReference type="AlphaFoldDB" id="A0A1S4DMQ4"/>
<organism evidence="2 3">
    <name type="scientific">Nicotiana tabacum</name>
    <name type="common">Common tobacco</name>
    <dbReference type="NCBI Taxonomy" id="4097"/>
    <lineage>
        <taxon>Eukaryota</taxon>
        <taxon>Viridiplantae</taxon>
        <taxon>Streptophyta</taxon>
        <taxon>Embryophyta</taxon>
        <taxon>Tracheophyta</taxon>
        <taxon>Spermatophyta</taxon>
        <taxon>Magnoliopsida</taxon>
        <taxon>eudicotyledons</taxon>
        <taxon>Gunneridae</taxon>
        <taxon>Pentapetalae</taxon>
        <taxon>asterids</taxon>
        <taxon>lamiids</taxon>
        <taxon>Solanales</taxon>
        <taxon>Solanaceae</taxon>
        <taxon>Nicotianoideae</taxon>
        <taxon>Nicotianeae</taxon>
        <taxon>Nicotiana</taxon>
    </lineage>
</organism>